<accession>A0ABZ3CQK5</accession>
<proteinExistence type="predicted"/>
<keyword evidence="2" id="KW-1185">Reference proteome</keyword>
<reference evidence="1 2" key="1">
    <citation type="submission" date="2024-04" db="EMBL/GenBank/DDBJ databases">
        <title>Salinicola lusitanus LLJ914,a marine bacterium isolated from the Okinawa Trough.</title>
        <authorList>
            <person name="Li J."/>
        </authorList>
    </citation>
    <scope>NUCLEOTIDE SEQUENCE [LARGE SCALE GENOMIC DNA]</scope>
    <source>
        <strain evidence="1 2">LLJ914</strain>
    </source>
</reference>
<name>A0ABZ3CQK5_9GAMM</name>
<dbReference type="EMBL" id="CP151919">
    <property type="protein sequence ID" value="XAD53454.1"/>
    <property type="molecule type" value="Genomic_DNA"/>
</dbReference>
<evidence type="ECO:0000313" key="2">
    <source>
        <dbReference type="Proteomes" id="UP001453229"/>
    </source>
</evidence>
<evidence type="ECO:0000313" key="1">
    <source>
        <dbReference type="EMBL" id="XAD53454.1"/>
    </source>
</evidence>
<dbReference type="Proteomes" id="UP001453229">
    <property type="component" value="Chromosome"/>
</dbReference>
<organism evidence="1 2">
    <name type="scientific">Salinicola lusitanus</name>
    <dbReference type="NCBI Taxonomy" id="1949085"/>
    <lineage>
        <taxon>Bacteria</taxon>
        <taxon>Pseudomonadati</taxon>
        <taxon>Pseudomonadota</taxon>
        <taxon>Gammaproteobacteria</taxon>
        <taxon>Oceanospirillales</taxon>
        <taxon>Halomonadaceae</taxon>
        <taxon>Salinicola</taxon>
    </lineage>
</organism>
<protein>
    <submittedName>
        <fullName evidence="1">Uncharacterized protein</fullName>
    </submittedName>
</protein>
<sequence length="156" mass="18137">MIQYPEALPIPLLENYQLQDVDPLLRTPMESGTTRNRQRYISVPTDLQVAHLFSPEQYEMFCGWWVHMIKDGAIPYSARMRTATGLGPRKVQPTGVHQDSWLGRHWKVTYPVRVLKRDVPSEQRTLELIYDIAPLGDFVDRLEGALSDYYTDSWLD</sequence>
<gene>
    <name evidence="1" type="ORF">AAGT95_16640</name>
</gene>
<dbReference type="RefSeq" id="WP_342594514.1">
    <property type="nucleotide sequence ID" value="NZ_CP151919.1"/>
</dbReference>